<proteinExistence type="predicted"/>
<evidence type="ECO:0000313" key="1">
    <source>
        <dbReference type="EMBL" id="OAQ67938.1"/>
    </source>
</evidence>
<dbReference type="EMBL" id="LSBJ02000003">
    <property type="protein sequence ID" value="OAQ67938.1"/>
    <property type="molecule type" value="Genomic_DNA"/>
</dbReference>
<evidence type="ECO:0008006" key="3">
    <source>
        <dbReference type="Google" id="ProtNLM"/>
    </source>
</evidence>
<accession>A0A179FRQ8</accession>
<name>A0A179FRQ8_METCM</name>
<sequence>MAATNTFSFANVSPSQSLVFIVNEQAGRYTIHRDALFQRFPLLQDTLDAVPERCDVYPWWNYDPEPKGSRANITEKMFQVFFQYTYAGTYDAPQPVQSNVRILKKIRREFLRESFISKYATFNEAVHVVPHGCPPSDDGTADFGEVFKWHVDINAFASTFDSGNLRQVAKYKLALTLMAVRPSTESVMDLVQYVYHNVFCADCELLVSHYVACRLDEFLKNEDFVESLRDNSEVMLDVIELLYN</sequence>
<dbReference type="AlphaFoldDB" id="A0A179FRQ8"/>
<dbReference type="Proteomes" id="UP000078397">
    <property type="component" value="Unassembled WGS sequence"/>
</dbReference>
<reference evidence="1 2" key="1">
    <citation type="journal article" date="2016" name="PLoS Pathog.">
        <title>Biosynthesis of antibiotic leucinostatins in bio-control fungus Purpureocillium lilacinum and their inhibition on phytophthora revealed by genome mining.</title>
        <authorList>
            <person name="Wang G."/>
            <person name="Liu Z."/>
            <person name="Lin R."/>
            <person name="Li E."/>
            <person name="Mao Z."/>
            <person name="Ling J."/>
            <person name="Yang Y."/>
            <person name="Yin W.B."/>
            <person name="Xie B."/>
        </authorList>
    </citation>
    <scope>NUCLEOTIDE SEQUENCE [LARGE SCALE GENOMIC DNA]</scope>
    <source>
        <strain evidence="1">170</strain>
    </source>
</reference>
<dbReference type="KEGG" id="pchm:VFPPC_04261"/>
<dbReference type="GeneID" id="28847636"/>
<evidence type="ECO:0000313" key="2">
    <source>
        <dbReference type="Proteomes" id="UP000078397"/>
    </source>
</evidence>
<dbReference type="OrthoDB" id="9997739at2759"/>
<organism evidence="1 2">
    <name type="scientific">Pochonia chlamydosporia 170</name>
    <dbReference type="NCBI Taxonomy" id="1380566"/>
    <lineage>
        <taxon>Eukaryota</taxon>
        <taxon>Fungi</taxon>
        <taxon>Dikarya</taxon>
        <taxon>Ascomycota</taxon>
        <taxon>Pezizomycotina</taxon>
        <taxon>Sordariomycetes</taxon>
        <taxon>Hypocreomycetidae</taxon>
        <taxon>Hypocreales</taxon>
        <taxon>Clavicipitaceae</taxon>
        <taxon>Pochonia</taxon>
    </lineage>
</organism>
<protein>
    <recommendedName>
        <fullName evidence="3">BTB domain-containing protein</fullName>
    </recommendedName>
</protein>
<gene>
    <name evidence="1" type="ORF">VFPPC_04261</name>
</gene>
<dbReference type="RefSeq" id="XP_018144788.1">
    <property type="nucleotide sequence ID" value="XM_018283642.1"/>
</dbReference>
<keyword evidence="2" id="KW-1185">Reference proteome</keyword>
<comment type="caution">
    <text evidence="1">The sequence shown here is derived from an EMBL/GenBank/DDBJ whole genome shotgun (WGS) entry which is preliminary data.</text>
</comment>